<feature type="domain" description="AAA+ ATPase" evidence="6">
    <location>
        <begin position="52"/>
        <end position="169"/>
    </location>
</feature>
<feature type="non-terminal residue" evidence="7">
    <location>
        <position position="367"/>
    </location>
</feature>
<dbReference type="InterPro" id="IPR032423">
    <property type="entry name" value="AAA_assoc_2"/>
</dbReference>
<dbReference type="Pfam" id="PF16193">
    <property type="entry name" value="AAA_assoc_2"/>
    <property type="match status" value="1"/>
</dbReference>
<gene>
    <name evidence="7" type="ORF">MNBD_NITROSPINAE01-1981</name>
</gene>
<organism evidence="7">
    <name type="scientific">hydrothermal vent metagenome</name>
    <dbReference type="NCBI Taxonomy" id="652676"/>
    <lineage>
        <taxon>unclassified sequences</taxon>
        <taxon>metagenomes</taxon>
        <taxon>ecological metagenomes</taxon>
    </lineage>
</organism>
<dbReference type="GO" id="GO:0003677">
    <property type="term" value="F:DNA binding"/>
    <property type="evidence" value="ECO:0007669"/>
    <property type="project" value="InterPro"/>
</dbReference>
<dbReference type="SUPFAM" id="SSF52540">
    <property type="entry name" value="P-loop containing nucleoside triphosphate hydrolases"/>
    <property type="match status" value="1"/>
</dbReference>
<dbReference type="GO" id="GO:0017116">
    <property type="term" value="F:single-stranded DNA helicase activity"/>
    <property type="evidence" value="ECO:0007669"/>
    <property type="project" value="TreeGrafter"/>
</dbReference>
<evidence type="ECO:0000259" key="6">
    <source>
        <dbReference type="SMART" id="SM00382"/>
    </source>
</evidence>
<dbReference type="FunFam" id="3.40.50.300:FF:000137">
    <property type="entry name" value="Replication-associated recombination protein A"/>
    <property type="match status" value="1"/>
</dbReference>
<dbReference type="EMBL" id="UOGC01000072">
    <property type="protein sequence ID" value="VAX18510.1"/>
    <property type="molecule type" value="Genomic_DNA"/>
</dbReference>
<dbReference type="PANTHER" id="PTHR13779">
    <property type="entry name" value="WERNER HELICASE-INTERACTING PROTEIN 1 FAMILY MEMBER"/>
    <property type="match status" value="1"/>
</dbReference>
<dbReference type="GO" id="GO:0005524">
    <property type="term" value="F:ATP binding"/>
    <property type="evidence" value="ECO:0007669"/>
    <property type="project" value="UniProtKB-KW"/>
</dbReference>
<dbReference type="GO" id="GO:0016887">
    <property type="term" value="F:ATP hydrolysis activity"/>
    <property type="evidence" value="ECO:0007669"/>
    <property type="project" value="InterPro"/>
</dbReference>
<keyword evidence="2" id="KW-0235">DNA replication</keyword>
<evidence type="ECO:0000256" key="2">
    <source>
        <dbReference type="ARBA" id="ARBA00022705"/>
    </source>
</evidence>
<dbReference type="Pfam" id="PF00004">
    <property type="entry name" value="AAA"/>
    <property type="match status" value="1"/>
</dbReference>
<protein>
    <submittedName>
        <fullName evidence="7">Replication-associated recombination protein RarA</fullName>
    </submittedName>
</protein>
<dbReference type="GO" id="GO:0008047">
    <property type="term" value="F:enzyme activator activity"/>
    <property type="evidence" value="ECO:0007669"/>
    <property type="project" value="TreeGrafter"/>
</dbReference>
<keyword evidence="3" id="KW-0547">Nucleotide-binding</keyword>
<evidence type="ECO:0000256" key="3">
    <source>
        <dbReference type="ARBA" id="ARBA00022741"/>
    </source>
</evidence>
<dbReference type="Gene3D" id="1.20.272.10">
    <property type="match status" value="1"/>
</dbReference>
<dbReference type="InterPro" id="IPR003593">
    <property type="entry name" value="AAA+_ATPase"/>
</dbReference>
<dbReference type="InterPro" id="IPR003959">
    <property type="entry name" value="ATPase_AAA_core"/>
</dbReference>
<sequence>MDLFSTHQHAEGASPPKPLADRMRPTSFETFVGQKDIISLGKPLRTLIDAGKIPSIIFWGPPGSGKTTVSRLIANSKGFAFIEVSAVSAGVADLRSAIKSAQNEWRQKQKKTILFIDEVHRFSKTQQDAILPHVEAGEITIIGSTTENPAFEVIPALRSRCRIFKLSGLSFNEIVAVLNNALKDPNKGVNEEKTKVSHEIIEKIAALSGGDARAALNLLEAALFATTGDNEITEILIDELARDSSILYDKQGQEHFDHASAFQKSLRGSDPDAAIYWLAKMLEGGEDPRFIARRLIITASEDVGLADPTALLIAIAATEAVERIGLPEGRIPLAHAALHIAAAPKSNSAITAIDRAIGDIKKGESHS</sequence>
<dbReference type="InterPro" id="IPR008921">
    <property type="entry name" value="DNA_pol3_clamp-load_cplx_C"/>
</dbReference>
<reference evidence="7" key="1">
    <citation type="submission" date="2018-06" db="EMBL/GenBank/DDBJ databases">
        <authorList>
            <person name="Zhirakovskaya E."/>
        </authorList>
    </citation>
    <scope>NUCLEOTIDE SEQUENCE</scope>
</reference>
<feature type="region of interest" description="Disordered" evidence="5">
    <location>
        <begin position="1"/>
        <end position="23"/>
    </location>
</feature>
<dbReference type="Pfam" id="PF12002">
    <property type="entry name" value="MgsA_C"/>
    <property type="match status" value="1"/>
</dbReference>
<dbReference type="CDD" id="cd00009">
    <property type="entry name" value="AAA"/>
    <property type="match status" value="1"/>
</dbReference>
<dbReference type="SMART" id="SM00382">
    <property type="entry name" value="AAA"/>
    <property type="match status" value="1"/>
</dbReference>
<dbReference type="GO" id="GO:0006261">
    <property type="term" value="P:DNA-templated DNA replication"/>
    <property type="evidence" value="ECO:0007669"/>
    <property type="project" value="TreeGrafter"/>
</dbReference>
<dbReference type="AlphaFoldDB" id="A0A3B1C6L0"/>
<dbReference type="GO" id="GO:0000731">
    <property type="term" value="P:DNA synthesis involved in DNA repair"/>
    <property type="evidence" value="ECO:0007669"/>
    <property type="project" value="TreeGrafter"/>
</dbReference>
<dbReference type="InterPro" id="IPR051314">
    <property type="entry name" value="AAA_ATPase_RarA/MGS1/WRNIP1"/>
</dbReference>
<dbReference type="PANTHER" id="PTHR13779:SF7">
    <property type="entry name" value="ATPASE WRNIP1"/>
    <property type="match status" value="1"/>
</dbReference>
<dbReference type="InterPro" id="IPR021886">
    <property type="entry name" value="MgsA_C"/>
</dbReference>
<dbReference type="Gene3D" id="3.40.50.300">
    <property type="entry name" value="P-loop containing nucleotide triphosphate hydrolases"/>
    <property type="match status" value="1"/>
</dbReference>
<evidence type="ECO:0000256" key="5">
    <source>
        <dbReference type="SAM" id="MobiDB-lite"/>
    </source>
</evidence>
<evidence type="ECO:0000256" key="1">
    <source>
        <dbReference type="ARBA" id="ARBA00008959"/>
    </source>
</evidence>
<accession>A0A3B1C6L0</accession>
<dbReference type="Gene3D" id="1.10.8.60">
    <property type="match status" value="1"/>
</dbReference>
<proteinExistence type="inferred from homology"/>
<evidence type="ECO:0000256" key="4">
    <source>
        <dbReference type="ARBA" id="ARBA00022840"/>
    </source>
</evidence>
<name>A0A3B1C6L0_9ZZZZ</name>
<evidence type="ECO:0000313" key="7">
    <source>
        <dbReference type="EMBL" id="VAX18510.1"/>
    </source>
</evidence>
<dbReference type="FunFam" id="1.20.272.10:FF:000001">
    <property type="entry name" value="Putative AAA family ATPase"/>
    <property type="match status" value="1"/>
</dbReference>
<dbReference type="SUPFAM" id="SSF48019">
    <property type="entry name" value="post-AAA+ oligomerization domain-like"/>
    <property type="match status" value="1"/>
</dbReference>
<dbReference type="InterPro" id="IPR027417">
    <property type="entry name" value="P-loop_NTPase"/>
</dbReference>
<keyword evidence="4" id="KW-0067">ATP-binding</keyword>
<comment type="similarity">
    <text evidence="1">Belongs to the AAA ATPase family. RarA/MGS1/WRNIP1 subfamily.</text>
</comment>